<dbReference type="Proteomes" id="UP001168096">
    <property type="component" value="Unassembled WGS sequence"/>
</dbReference>
<comment type="caution">
    <text evidence="1">The sequence shown here is derived from an EMBL/GenBank/DDBJ whole genome shotgun (WGS) entry which is preliminary data.</text>
</comment>
<reference evidence="1" key="1">
    <citation type="submission" date="2024-11" db="EMBL/GenBank/DDBJ databases">
        <title>Description of Massilia orientalis sp. nov., isolated from rhizosphere soil of Ageratina adenophora.</title>
        <authorList>
            <person name="Wang Y."/>
        </authorList>
    </citation>
    <scope>NUCLEOTIDE SEQUENCE</scope>
    <source>
        <strain evidence="1">YIM B02787</strain>
    </source>
</reference>
<keyword evidence="2" id="KW-1185">Reference proteome</keyword>
<organism evidence="1 2">
    <name type="scientific">Massilia orientalis</name>
    <dbReference type="NCBI Taxonomy" id="3050128"/>
    <lineage>
        <taxon>Bacteria</taxon>
        <taxon>Pseudomonadati</taxon>
        <taxon>Pseudomonadota</taxon>
        <taxon>Betaproteobacteria</taxon>
        <taxon>Burkholderiales</taxon>
        <taxon>Oxalobacteraceae</taxon>
        <taxon>Telluria group</taxon>
        <taxon>Massilia</taxon>
    </lineage>
</organism>
<dbReference type="EMBL" id="JASNRB020000013">
    <property type="protein sequence ID" value="MFJ1470227.1"/>
    <property type="molecule type" value="Genomic_DNA"/>
</dbReference>
<evidence type="ECO:0000313" key="1">
    <source>
        <dbReference type="EMBL" id="MFJ1470227.1"/>
    </source>
</evidence>
<protein>
    <submittedName>
        <fullName evidence="1">Uncharacterized protein</fullName>
    </submittedName>
</protein>
<accession>A0ACC7MDU8</accession>
<gene>
    <name evidence="1" type="ORF">QPK29_021145</name>
</gene>
<name>A0ACC7MDU8_9BURK</name>
<sequence>MASLSADAAQAGGVTPAAAGTPAPRAPAEVVRNVMEQHFRSAAGDSKDLYSAAWKDANVSIRYLNHMSPLMLGIIQRPGTNASMEERKAALDFMIASTDGLAKVMSDRFGVSPTAKAYDRVELNSMLSHIVGQIWEKSTQENQQARVDDFVRTVAAVFADPDFLNQRQAHAELMMGKMGYQRVDSPETMQTRLQLAMHQATLRFFEGVTDQRLTNSKGLSFTFGQKKAAVVSAMQADFAGAMNTFLTDIKFASALSNDQRTVVMQSWIRHAAEIYRAEYVASTQRVMDWFRAGEAISKEAFENRFAKASSSLPDVLHKARAVTVETLSDLVAVAGFDVITAPADQDESHPSVGP</sequence>
<proteinExistence type="predicted"/>
<evidence type="ECO:0000313" key="2">
    <source>
        <dbReference type="Proteomes" id="UP001168096"/>
    </source>
</evidence>